<evidence type="ECO:0000313" key="1">
    <source>
        <dbReference type="EMBL" id="MBW0526011.1"/>
    </source>
</evidence>
<dbReference type="OrthoDB" id="2505547at2759"/>
<evidence type="ECO:0000313" key="2">
    <source>
        <dbReference type="Proteomes" id="UP000765509"/>
    </source>
</evidence>
<name>A0A9Q3EW64_9BASI</name>
<dbReference type="Proteomes" id="UP000765509">
    <property type="component" value="Unassembled WGS sequence"/>
</dbReference>
<dbReference type="EMBL" id="AVOT02032260">
    <property type="protein sequence ID" value="MBW0526011.1"/>
    <property type="molecule type" value="Genomic_DNA"/>
</dbReference>
<accession>A0A9Q3EW64</accession>
<dbReference type="AlphaFoldDB" id="A0A9Q3EW64"/>
<organism evidence="1 2">
    <name type="scientific">Austropuccinia psidii MF-1</name>
    <dbReference type="NCBI Taxonomy" id="1389203"/>
    <lineage>
        <taxon>Eukaryota</taxon>
        <taxon>Fungi</taxon>
        <taxon>Dikarya</taxon>
        <taxon>Basidiomycota</taxon>
        <taxon>Pucciniomycotina</taxon>
        <taxon>Pucciniomycetes</taxon>
        <taxon>Pucciniales</taxon>
        <taxon>Sphaerophragmiaceae</taxon>
        <taxon>Austropuccinia</taxon>
    </lineage>
</organism>
<proteinExistence type="predicted"/>
<protein>
    <submittedName>
        <fullName evidence="1">Uncharacterized protein</fullName>
    </submittedName>
</protein>
<comment type="caution">
    <text evidence="1">The sequence shown here is derived from an EMBL/GenBank/DDBJ whole genome shotgun (WGS) entry which is preliminary data.</text>
</comment>
<keyword evidence="2" id="KW-1185">Reference proteome</keyword>
<reference evidence="1" key="1">
    <citation type="submission" date="2021-03" db="EMBL/GenBank/DDBJ databases">
        <title>Draft genome sequence of rust myrtle Austropuccinia psidii MF-1, a brazilian biotype.</title>
        <authorList>
            <person name="Quecine M.C."/>
            <person name="Pachon D.M.R."/>
            <person name="Bonatelli M.L."/>
            <person name="Correr F.H."/>
            <person name="Franceschini L.M."/>
            <person name="Leite T.F."/>
            <person name="Margarido G.R.A."/>
            <person name="Almeida C.A."/>
            <person name="Ferrarezi J.A."/>
            <person name="Labate C.A."/>
        </authorList>
    </citation>
    <scope>NUCLEOTIDE SEQUENCE</scope>
    <source>
        <strain evidence="1">MF-1</strain>
    </source>
</reference>
<sequence>MSGSTHLKKASKDDADAKPLSNKEVYLLLNSLQLEVSSLKLAQIQLLHLALYSPPPALSPYHHNSHTASSAYDHFMQKLYRADNQSNHLQNNSSNFSKWATGLNRVLCIALHSEISVKDCPSLLENCFPQENRAISHFIDATMPPDFSL</sequence>
<gene>
    <name evidence="1" type="ORF">O181_065726</name>
</gene>